<dbReference type="PRINTS" id="PR00368">
    <property type="entry name" value="FADPNR"/>
</dbReference>
<evidence type="ECO:0000313" key="7">
    <source>
        <dbReference type="EMBL" id="MDM5270602.1"/>
    </source>
</evidence>
<name>A0ABT7QUS1_9BACT</name>
<feature type="domain" description="FAD/NAD(P)-binding" evidence="6">
    <location>
        <begin position="3"/>
        <end position="320"/>
    </location>
</feature>
<evidence type="ECO:0000256" key="3">
    <source>
        <dbReference type="ARBA" id="ARBA00022630"/>
    </source>
</evidence>
<sequence>MKEVLILGGGYGGIAALKKLAGRKDINITLIDQHPYHFLQTEGYSLIAGTLPFDKTIVNLYSLCHSYGENVSFVHNGVSNIDLDMKCVLIEKKEQIFYDYLIIATGSVTRFMDSIGGLQNCSFGIKNLRGAFHMKQFFEQELFARMENHKHAKEHFSIVIGGAGLTGVEIAAEMQHYFNRYYKSNTLACDKIAIHLISGSETVLKGMHPNIIDDATKHLEKLGVILHCGSHISKVEPNKAYLENGELIRFDFMLFTGGITATSMVKSVEVEHNKLGQIIVDPTLQIPGHPEVFAVGDAAEIMDIHGKRIPDTAQAAIESGIHAAKNINLLLNGKDPVAANIKILGLAIAMGGDYAILSIGTFRMSGKVAHYVKKLVENFYKWPLWIRCRLGMKKECDIQG</sequence>
<dbReference type="RefSeq" id="WP_289411880.1">
    <property type="nucleotide sequence ID" value="NZ_JAQIBD010000001.1"/>
</dbReference>
<keyword evidence="3" id="KW-0285">Flavoprotein</keyword>
<dbReference type="PANTHER" id="PTHR42913">
    <property type="entry name" value="APOPTOSIS-INDUCING FACTOR 1"/>
    <property type="match status" value="1"/>
</dbReference>
<evidence type="ECO:0000256" key="5">
    <source>
        <dbReference type="ARBA" id="ARBA00023002"/>
    </source>
</evidence>
<dbReference type="Proteomes" id="UP001169069">
    <property type="component" value="Unassembled WGS sequence"/>
</dbReference>
<dbReference type="InterPro" id="IPR036188">
    <property type="entry name" value="FAD/NAD-bd_sf"/>
</dbReference>
<accession>A0ABT7QUS1</accession>
<comment type="cofactor">
    <cofactor evidence="1">
        <name>FAD</name>
        <dbReference type="ChEBI" id="CHEBI:57692"/>
    </cofactor>
</comment>
<keyword evidence="4" id="KW-0274">FAD</keyword>
<evidence type="ECO:0000259" key="6">
    <source>
        <dbReference type="Pfam" id="PF07992"/>
    </source>
</evidence>
<keyword evidence="8" id="KW-1185">Reference proteome</keyword>
<dbReference type="Gene3D" id="3.50.50.100">
    <property type="match status" value="1"/>
</dbReference>
<dbReference type="InterPro" id="IPR023753">
    <property type="entry name" value="FAD/NAD-binding_dom"/>
</dbReference>
<organism evidence="7 8">
    <name type="scientific">Sulfurovum zhangzhouensis</name>
    <dbReference type="NCBI Taxonomy" id="3019067"/>
    <lineage>
        <taxon>Bacteria</taxon>
        <taxon>Pseudomonadati</taxon>
        <taxon>Campylobacterota</taxon>
        <taxon>Epsilonproteobacteria</taxon>
        <taxon>Campylobacterales</taxon>
        <taxon>Sulfurovaceae</taxon>
        <taxon>Sulfurovum</taxon>
    </lineage>
</organism>
<evidence type="ECO:0000256" key="4">
    <source>
        <dbReference type="ARBA" id="ARBA00022827"/>
    </source>
</evidence>
<dbReference type="SUPFAM" id="SSF51905">
    <property type="entry name" value="FAD/NAD(P)-binding domain"/>
    <property type="match status" value="1"/>
</dbReference>
<evidence type="ECO:0000256" key="2">
    <source>
        <dbReference type="ARBA" id="ARBA00005272"/>
    </source>
</evidence>
<evidence type="ECO:0000256" key="1">
    <source>
        <dbReference type="ARBA" id="ARBA00001974"/>
    </source>
</evidence>
<dbReference type="EMBL" id="JAQIBD010000001">
    <property type="protein sequence ID" value="MDM5270602.1"/>
    <property type="molecule type" value="Genomic_DNA"/>
</dbReference>
<evidence type="ECO:0000313" key="8">
    <source>
        <dbReference type="Proteomes" id="UP001169069"/>
    </source>
</evidence>
<dbReference type="PRINTS" id="PR00411">
    <property type="entry name" value="PNDRDTASEI"/>
</dbReference>
<protein>
    <submittedName>
        <fullName evidence="7">FAD-dependent oxidoreductase</fullName>
    </submittedName>
</protein>
<dbReference type="Pfam" id="PF07992">
    <property type="entry name" value="Pyr_redox_2"/>
    <property type="match status" value="1"/>
</dbReference>
<comment type="caution">
    <text evidence="7">The sequence shown here is derived from an EMBL/GenBank/DDBJ whole genome shotgun (WGS) entry which is preliminary data.</text>
</comment>
<dbReference type="InterPro" id="IPR051169">
    <property type="entry name" value="NADH-Q_oxidoreductase"/>
</dbReference>
<comment type="similarity">
    <text evidence="2">Belongs to the NADH dehydrogenase family.</text>
</comment>
<reference evidence="7" key="1">
    <citation type="submission" date="2023-01" db="EMBL/GenBank/DDBJ databases">
        <title>Sulfurovum sp. zt1-1 genome assembly.</title>
        <authorList>
            <person name="Wang J."/>
        </authorList>
    </citation>
    <scope>NUCLEOTIDE SEQUENCE</scope>
    <source>
        <strain evidence="7">Zt1-1</strain>
    </source>
</reference>
<keyword evidence="5" id="KW-0560">Oxidoreductase</keyword>
<proteinExistence type="inferred from homology"/>
<dbReference type="PANTHER" id="PTHR42913:SF3">
    <property type="entry name" value="64 KDA MITOCHONDRIAL NADH DEHYDROGENASE (EUROFUNG)"/>
    <property type="match status" value="1"/>
</dbReference>
<gene>
    <name evidence="7" type="ORF">PGH07_00250</name>
</gene>